<evidence type="ECO:0000259" key="1">
    <source>
        <dbReference type="Pfam" id="PF01248"/>
    </source>
</evidence>
<dbReference type="RefSeq" id="WP_072300456.1">
    <property type="nucleotide sequence ID" value="NZ_FPIP01000005.1"/>
</dbReference>
<dbReference type="GO" id="GO:0005840">
    <property type="term" value="C:ribosome"/>
    <property type="evidence" value="ECO:0007669"/>
    <property type="project" value="UniProtKB-KW"/>
</dbReference>
<dbReference type="EMBL" id="FPIP01000005">
    <property type="protein sequence ID" value="SFW38247.1"/>
    <property type="molecule type" value="Genomic_DNA"/>
</dbReference>
<dbReference type="Proteomes" id="UP000183461">
    <property type="component" value="Unassembled WGS sequence"/>
</dbReference>
<dbReference type="InterPro" id="IPR004038">
    <property type="entry name" value="Ribosomal_eL8/eL30/eS12/Gad45"/>
</dbReference>
<dbReference type="AlphaFoldDB" id="A0A1K1NSE9"/>
<dbReference type="Gene3D" id="3.30.1330.30">
    <property type="match status" value="1"/>
</dbReference>
<reference evidence="3" key="1">
    <citation type="submission" date="2016-11" db="EMBL/GenBank/DDBJ databases">
        <authorList>
            <person name="Varghese N."/>
            <person name="Submissions S."/>
        </authorList>
    </citation>
    <scope>NUCLEOTIDE SEQUENCE [LARGE SCALE GENOMIC DNA]</scope>
    <source>
        <strain evidence="3">YL228</strain>
    </source>
</reference>
<protein>
    <submittedName>
        <fullName evidence="2">Ribosomal protein L7Ae</fullName>
    </submittedName>
</protein>
<gene>
    <name evidence="2" type="ORF">SAMN02910280_2227</name>
</gene>
<proteinExistence type="predicted"/>
<keyword evidence="2" id="KW-0687">Ribonucleoprotein</keyword>
<dbReference type="Pfam" id="PF01248">
    <property type="entry name" value="Ribosomal_L7Ae"/>
    <property type="match status" value="1"/>
</dbReference>
<dbReference type="SUPFAM" id="SSF55315">
    <property type="entry name" value="L30e-like"/>
    <property type="match status" value="1"/>
</dbReference>
<accession>A0A1K1NSE9</accession>
<organism evidence="2 3">
    <name type="scientific">Ruminococcus flavefaciens</name>
    <dbReference type="NCBI Taxonomy" id="1265"/>
    <lineage>
        <taxon>Bacteria</taxon>
        <taxon>Bacillati</taxon>
        <taxon>Bacillota</taxon>
        <taxon>Clostridia</taxon>
        <taxon>Eubacteriales</taxon>
        <taxon>Oscillospiraceae</taxon>
        <taxon>Ruminococcus</taxon>
    </lineage>
</organism>
<sequence>MSSESSRRIINLLGICIRAGKTVKGFDSSVEAAKNGTAQCLLTASDASPKTVKEVRFYCEKYSVKHLEADISKSDIGRLCGKETAVIAVTDKGFADGFEKIISEISQ</sequence>
<dbReference type="InterPro" id="IPR029064">
    <property type="entry name" value="Ribosomal_eL30-like_sf"/>
</dbReference>
<evidence type="ECO:0000313" key="2">
    <source>
        <dbReference type="EMBL" id="SFW38247.1"/>
    </source>
</evidence>
<evidence type="ECO:0000313" key="3">
    <source>
        <dbReference type="Proteomes" id="UP000183461"/>
    </source>
</evidence>
<name>A0A1K1NSE9_RUMFL</name>
<keyword evidence="2" id="KW-0689">Ribosomal protein</keyword>
<feature type="domain" description="Ribosomal protein eL8/eL30/eS12/Gadd45" evidence="1">
    <location>
        <begin position="18"/>
        <end position="92"/>
    </location>
</feature>